<dbReference type="RefSeq" id="WP_152837970.1">
    <property type="nucleotide sequence ID" value="NZ_WHUG01000003.1"/>
</dbReference>
<dbReference type="Proteomes" id="UP000440498">
    <property type="component" value="Unassembled WGS sequence"/>
</dbReference>
<protein>
    <submittedName>
        <fullName evidence="1">Uncharacterized protein</fullName>
    </submittedName>
</protein>
<comment type="caution">
    <text evidence="1">The sequence shown here is derived from an EMBL/GenBank/DDBJ whole genome shotgun (WGS) entry which is preliminary data.</text>
</comment>
<dbReference type="EMBL" id="WHUG01000003">
    <property type="protein sequence ID" value="MQA38631.1"/>
    <property type="molecule type" value="Genomic_DNA"/>
</dbReference>
<organism evidence="1 2">
    <name type="scientific">Rugamonas aquatica</name>
    <dbReference type="NCBI Taxonomy" id="2743357"/>
    <lineage>
        <taxon>Bacteria</taxon>
        <taxon>Pseudomonadati</taxon>
        <taxon>Pseudomonadota</taxon>
        <taxon>Betaproteobacteria</taxon>
        <taxon>Burkholderiales</taxon>
        <taxon>Oxalobacteraceae</taxon>
        <taxon>Telluria group</taxon>
        <taxon>Rugamonas</taxon>
    </lineage>
</organism>
<name>A0A6A7N102_9BURK</name>
<sequence length="142" mass="15507">MQIETVFVKPTEDGTKSGELLLVENGNEMCLALAIQFTNDRGILLLSGRNAGKTDYFPDSGFLQYIGGAKLHVAHAASAWVKERPDVPVALWTDGALWRLTAFPNGAGLSINVQTGEVGGMPYRGWYVKDWEIVDGEIQLLP</sequence>
<reference evidence="1 2" key="1">
    <citation type="submission" date="2019-10" db="EMBL/GenBank/DDBJ databases">
        <title>Two novel species isolated from a subtropical stream in China.</title>
        <authorList>
            <person name="Lu H."/>
        </authorList>
    </citation>
    <scope>NUCLEOTIDE SEQUENCE [LARGE SCALE GENOMIC DNA]</scope>
    <source>
        <strain evidence="1 2">FT29W</strain>
    </source>
</reference>
<accession>A0A6A7N102</accession>
<keyword evidence="2" id="KW-1185">Reference proteome</keyword>
<proteinExistence type="predicted"/>
<gene>
    <name evidence="1" type="ORF">GEV02_10750</name>
</gene>
<dbReference type="AlphaFoldDB" id="A0A6A7N102"/>
<evidence type="ECO:0000313" key="1">
    <source>
        <dbReference type="EMBL" id="MQA38631.1"/>
    </source>
</evidence>
<evidence type="ECO:0000313" key="2">
    <source>
        <dbReference type="Proteomes" id="UP000440498"/>
    </source>
</evidence>